<dbReference type="SUPFAM" id="SSF55424">
    <property type="entry name" value="FAD/NAD-linked reductases, dimerisation (C-terminal) domain"/>
    <property type="match status" value="1"/>
</dbReference>
<keyword evidence="4" id="KW-0560">Oxidoreductase</keyword>
<evidence type="ECO:0000256" key="4">
    <source>
        <dbReference type="ARBA" id="ARBA00023002"/>
    </source>
</evidence>
<dbReference type="InterPro" id="IPR023753">
    <property type="entry name" value="FAD/NAD-binding_dom"/>
</dbReference>
<dbReference type="InterPro" id="IPR028202">
    <property type="entry name" value="Reductase_C"/>
</dbReference>
<dbReference type="PANTHER" id="PTHR43557">
    <property type="entry name" value="APOPTOSIS-INDUCING FACTOR 1"/>
    <property type="match status" value="1"/>
</dbReference>
<dbReference type="InterPro" id="IPR036188">
    <property type="entry name" value="FAD/NAD-bd_sf"/>
</dbReference>
<comment type="cofactor">
    <cofactor evidence="1">
        <name>FAD</name>
        <dbReference type="ChEBI" id="CHEBI:57692"/>
    </cofactor>
</comment>
<dbReference type="PANTHER" id="PTHR43557:SF2">
    <property type="entry name" value="RIESKE DOMAIN-CONTAINING PROTEIN-RELATED"/>
    <property type="match status" value="1"/>
</dbReference>
<name>A0ABU7PG40_9ACTN</name>
<dbReference type="Proteomes" id="UP001344658">
    <property type="component" value="Unassembled WGS sequence"/>
</dbReference>
<evidence type="ECO:0000256" key="2">
    <source>
        <dbReference type="ARBA" id="ARBA00022630"/>
    </source>
</evidence>
<keyword evidence="2" id="KW-0285">Flavoprotein</keyword>
<feature type="domain" description="Reductase C-terminal" evidence="6">
    <location>
        <begin position="328"/>
        <end position="397"/>
    </location>
</feature>
<organism evidence="7 8">
    <name type="scientific">Actinacidiphila polyblastidii</name>
    <dbReference type="NCBI Taxonomy" id="3110430"/>
    <lineage>
        <taxon>Bacteria</taxon>
        <taxon>Bacillati</taxon>
        <taxon>Actinomycetota</taxon>
        <taxon>Actinomycetes</taxon>
        <taxon>Kitasatosporales</taxon>
        <taxon>Streptomycetaceae</taxon>
        <taxon>Actinacidiphila</taxon>
    </lineage>
</organism>
<dbReference type="Gene3D" id="3.30.390.30">
    <property type="match status" value="1"/>
</dbReference>
<protein>
    <submittedName>
        <fullName evidence="7">FAD-dependent oxidoreductase</fullName>
    </submittedName>
</protein>
<feature type="domain" description="FAD/NAD(P)-binding" evidence="5">
    <location>
        <begin position="10"/>
        <end position="306"/>
    </location>
</feature>
<dbReference type="Gene3D" id="3.50.50.60">
    <property type="entry name" value="FAD/NAD(P)-binding domain"/>
    <property type="match status" value="2"/>
</dbReference>
<evidence type="ECO:0000259" key="6">
    <source>
        <dbReference type="Pfam" id="PF14759"/>
    </source>
</evidence>
<accession>A0ABU7PG40</accession>
<evidence type="ECO:0000313" key="7">
    <source>
        <dbReference type="EMBL" id="MEE4544786.1"/>
    </source>
</evidence>
<dbReference type="EMBL" id="JAZEWV010000021">
    <property type="protein sequence ID" value="MEE4544786.1"/>
    <property type="molecule type" value="Genomic_DNA"/>
</dbReference>
<keyword evidence="8" id="KW-1185">Reference proteome</keyword>
<evidence type="ECO:0000313" key="8">
    <source>
        <dbReference type="Proteomes" id="UP001344658"/>
    </source>
</evidence>
<dbReference type="PROSITE" id="PS51257">
    <property type="entry name" value="PROKAR_LIPOPROTEIN"/>
    <property type="match status" value="1"/>
</dbReference>
<dbReference type="RefSeq" id="WP_330797892.1">
    <property type="nucleotide sequence ID" value="NZ_JAZEWV010000021.1"/>
</dbReference>
<dbReference type="InterPro" id="IPR050446">
    <property type="entry name" value="FAD-oxidoreductase/Apoptosis"/>
</dbReference>
<evidence type="ECO:0000259" key="5">
    <source>
        <dbReference type="Pfam" id="PF07992"/>
    </source>
</evidence>
<dbReference type="Pfam" id="PF14759">
    <property type="entry name" value="Reductase_C"/>
    <property type="match status" value="1"/>
</dbReference>
<gene>
    <name evidence="7" type="ORF">V2S66_22810</name>
</gene>
<evidence type="ECO:0000256" key="1">
    <source>
        <dbReference type="ARBA" id="ARBA00001974"/>
    </source>
</evidence>
<dbReference type="PRINTS" id="PR00368">
    <property type="entry name" value="FADPNR"/>
</dbReference>
<dbReference type="Pfam" id="PF07992">
    <property type="entry name" value="Pyr_redox_2"/>
    <property type="match status" value="1"/>
</dbReference>
<proteinExistence type="predicted"/>
<dbReference type="SUPFAM" id="SSF51905">
    <property type="entry name" value="FAD/NAD(P)-binding domain"/>
    <property type="match status" value="2"/>
</dbReference>
<keyword evidence="3" id="KW-0274">FAD</keyword>
<comment type="caution">
    <text evidence="7">The sequence shown here is derived from an EMBL/GenBank/DDBJ whole genome shotgun (WGS) entry which is preliminary data.</text>
</comment>
<dbReference type="PRINTS" id="PR00411">
    <property type="entry name" value="PNDRDTASEI"/>
</dbReference>
<evidence type="ECO:0000256" key="3">
    <source>
        <dbReference type="ARBA" id="ARBA00022827"/>
    </source>
</evidence>
<sequence>MTGRTAYPARVAVVGASAAGLACAEGLRRQGFDGRVTLVGEEREPPYDRPPLSKQLLSGAWPADRLLLRDAAALDALGLELMLGRRAVALDTRRREVVLDGGRRIGCDAVVVATGLRPRWLPGAQGVHGVHVLRTLADAVALRAALSGGGRLVVAGGGFIGAEVAAAARSSGCETTVVTPAEALLADAVGPRIGALLTAVHREHGVRVVTGARAGALIVRSGRVTGVRLGDGRRLPADTVLLGVGGTPNAEWLAGSSVPTGDGVVCDEALRAAPGVWACGDVAAWPDPYGGAPRRVEHRTNASEQGLAVARALLAGDGPVTPFRSVPYLWSDQYGLRLQVYGRPRGADRFRVVDGDPAEHRFTALFGRGGRVCAAAGMGLPGPLRALRALVAERAAWPAR</sequence>
<dbReference type="InterPro" id="IPR016156">
    <property type="entry name" value="FAD/NAD-linked_Rdtase_dimer_sf"/>
</dbReference>
<reference evidence="7 8" key="1">
    <citation type="submission" date="2023-12" db="EMBL/GenBank/DDBJ databases">
        <title>Streptomyces sp. V4-01.</title>
        <authorList>
            <person name="Somphong A."/>
            <person name="Phongsopitanun W."/>
        </authorList>
    </citation>
    <scope>NUCLEOTIDE SEQUENCE [LARGE SCALE GENOMIC DNA]</scope>
    <source>
        <strain evidence="7 8">V4-01</strain>
    </source>
</reference>